<keyword evidence="12" id="KW-1185">Reference proteome</keyword>
<feature type="transmembrane region" description="Helical" evidence="8">
    <location>
        <begin position="92"/>
        <end position="110"/>
    </location>
</feature>
<name>A0A4V3UP26_9EURO</name>
<feature type="transmembrane region" description="Helical" evidence="8">
    <location>
        <begin position="153"/>
        <end position="172"/>
    </location>
</feature>
<evidence type="ECO:0000313" key="12">
    <source>
        <dbReference type="Proteomes" id="UP000308092"/>
    </source>
</evidence>
<proteinExistence type="inferred from homology"/>
<dbReference type="FunFam" id="1.20.1720.10:FF:000012">
    <property type="entry name" value="MFS toxin efflux pump (AflT)"/>
    <property type="match status" value="1"/>
</dbReference>
<dbReference type="InterPro" id="IPR011701">
    <property type="entry name" value="MFS"/>
</dbReference>
<dbReference type="Proteomes" id="UP000308092">
    <property type="component" value="Unassembled WGS sequence"/>
</dbReference>
<accession>A0A4V3UP26</accession>
<evidence type="ECO:0000313" key="11">
    <source>
        <dbReference type="EMBL" id="THC93454.1"/>
    </source>
</evidence>
<feature type="transmembrane region" description="Helical" evidence="8">
    <location>
        <begin position="390"/>
        <end position="408"/>
    </location>
</feature>
<feature type="transmembrane region" description="Helical" evidence="8">
    <location>
        <begin position="524"/>
        <end position="545"/>
    </location>
</feature>
<dbReference type="GO" id="GO:0022857">
    <property type="term" value="F:transmembrane transporter activity"/>
    <property type="evidence" value="ECO:0007669"/>
    <property type="project" value="InterPro"/>
</dbReference>
<dbReference type="InterPro" id="IPR036259">
    <property type="entry name" value="MFS_trans_sf"/>
</dbReference>
<dbReference type="GeneID" id="54326659"/>
<organism evidence="11 12">
    <name type="scientific">Aspergillus tanneri</name>
    <dbReference type="NCBI Taxonomy" id="1220188"/>
    <lineage>
        <taxon>Eukaryota</taxon>
        <taxon>Fungi</taxon>
        <taxon>Dikarya</taxon>
        <taxon>Ascomycota</taxon>
        <taxon>Pezizomycotina</taxon>
        <taxon>Eurotiomycetes</taxon>
        <taxon>Eurotiomycetidae</taxon>
        <taxon>Eurotiales</taxon>
        <taxon>Aspergillaceae</taxon>
        <taxon>Aspergillus</taxon>
        <taxon>Aspergillus subgen. Circumdati</taxon>
    </lineage>
</organism>
<feature type="transmembrane region" description="Helical" evidence="8">
    <location>
        <begin position="207"/>
        <end position="230"/>
    </location>
</feature>
<feature type="transmembrane region" description="Helical" evidence="8">
    <location>
        <begin position="322"/>
        <end position="344"/>
    </location>
</feature>
<feature type="region of interest" description="Disordered" evidence="7">
    <location>
        <begin position="1"/>
        <end position="45"/>
    </location>
</feature>
<dbReference type="Proteomes" id="UP000324241">
    <property type="component" value="Unassembled WGS sequence"/>
</dbReference>
<feature type="transmembrane region" description="Helical" evidence="8">
    <location>
        <begin position="52"/>
        <end position="80"/>
    </location>
</feature>
<comment type="subcellular location">
    <subcellularLocation>
        <location evidence="1">Membrane</location>
        <topology evidence="1">Multi-pass membrane protein</topology>
    </subcellularLocation>
</comment>
<dbReference type="InterPro" id="IPR020846">
    <property type="entry name" value="MFS_dom"/>
</dbReference>
<evidence type="ECO:0000256" key="4">
    <source>
        <dbReference type="ARBA" id="ARBA00022692"/>
    </source>
</evidence>
<dbReference type="PANTHER" id="PTHR23501:SF177">
    <property type="entry name" value="MAJOR FACILITATOR SUPERFAMILY (MFS) PROFILE DOMAIN-CONTAINING PROTEIN-RELATED"/>
    <property type="match status" value="1"/>
</dbReference>
<dbReference type="VEuPathDB" id="FungiDB:EYZ11_007073"/>
<feature type="transmembrane region" description="Helical" evidence="8">
    <location>
        <begin position="414"/>
        <end position="432"/>
    </location>
</feature>
<evidence type="ECO:0000256" key="6">
    <source>
        <dbReference type="ARBA" id="ARBA00023136"/>
    </source>
</evidence>
<protein>
    <recommendedName>
        <fullName evidence="9">Major facilitator superfamily (MFS) profile domain-containing protein</fullName>
    </recommendedName>
</protein>
<dbReference type="EMBL" id="QUQM01000003">
    <property type="protein sequence ID" value="KAA8648074.1"/>
    <property type="molecule type" value="Genomic_DNA"/>
</dbReference>
<evidence type="ECO:0000256" key="5">
    <source>
        <dbReference type="ARBA" id="ARBA00022989"/>
    </source>
</evidence>
<dbReference type="RefSeq" id="XP_033427435.1">
    <property type="nucleotide sequence ID" value="XM_033568629.1"/>
</dbReference>
<evidence type="ECO:0000256" key="7">
    <source>
        <dbReference type="SAM" id="MobiDB-lite"/>
    </source>
</evidence>
<dbReference type="FunFam" id="1.20.1250.20:FF:000196">
    <property type="entry name" value="MFS toxin efflux pump (AflT)"/>
    <property type="match status" value="1"/>
</dbReference>
<keyword evidence="4 8" id="KW-0812">Transmembrane</keyword>
<dbReference type="GO" id="GO:0005886">
    <property type="term" value="C:plasma membrane"/>
    <property type="evidence" value="ECO:0007669"/>
    <property type="project" value="TreeGrafter"/>
</dbReference>
<comment type="similarity">
    <text evidence="2">Belongs to the major facilitator superfamily. TCR/Tet family.</text>
</comment>
<evidence type="ECO:0000256" key="3">
    <source>
        <dbReference type="ARBA" id="ARBA00022448"/>
    </source>
</evidence>
<feature type="transmembrane region" description="Helical" evidence="8">
    <location>
        <begin position="281"/>
        <end position="302"/>
    </location>
</feature>
<keyword evidence="5 8" id="KW-1133">Transmembrane helix</keyword>
<evidence type="ECO:0000256" key="2">
    <source>
        <dbReference type="ARBA" id="ARBA00007520"/>
    </source>
</evidence>
<feature type="domain" description="Major facilitator superfamily (MFS) profile" evidence="9">
    <location>
        <begin position="57"/>
        <end position="562"/>
    </location>
</feature>
<feature type="compositionally biased region" description="Polar residues" evidence="7">
    <location>
        <begin position="13"/>
        <end position="22"/>
    </location>
</feature>
<dbReference type="PANTHER" id="PTHR23501">
    <property type="entry name" value="MAJOR FACILITATOR SUPERFAMILY"/>
    <property type="match status" value="1"/>
</dbReference>
<feature type="transmembrane region" description="Helical" evidence="8">
    <location>
        <begin position="364"/>
        <end position="383"/>
    </location>
</feature>
<dbReference type="EMBL" id="SOSA01000264">
    <property type="protein sequence ID" value="THC93454.1"/>
    <property type="molecule type" value="Genomic_DNA"/>
</dbReference>
<dbReference type="SUPFAM" id="SSF103473">
    <property type="entry name" value="MFS general substrate transporter"/>
    <property type="match status" value="1"/>
</dbReference>
<dbReference type="PROSITE" id="PS50850">
    <property type="entry name" value="MFS"/>
    <property type="match status" value="1"/>
</dbReference>
<reference evidence="10 13" key="2">
    <citation type="submission" date="2019-08" db="EMBL/GenBank/DDBJ databases">
        <title>The genome sequence of a newly discovered highly antifungal drug resistant Aspergillus species, Aspergillus tanneri NIH 1004.</title>
        <authorList>
            <person name="Mounaud S."/>
            <person name="Singh I."/>
            <person name="Joardar V."/>
            <person name="Pakala S."/>
            <person name="Pakala S."/>
            <person name="Venepally P."/>
            <person name="Chung J.K."/>
            <person name="Losada L."/>
            <person name="Nierman W.C."/>
        </authorList>
    </citation>
    <scope>NUCLEOTIDE SEQUENCE [LARGE SCALE GENOMIC DNA]</scope>
    <source>
        <strain evidence="10 13">NIH1004</strain>
    </source>
</reference>
<gene>
    <name evidence="10" type="ORF">ATNIH1004_003957</name>
    <name evidence="11" type="ORF">EYZ11_007073</name>
</gene>
<keyword evidence="6 8" id="KW-0472">Membrane</keyword>
<reference evidence="11 12" key="1">
    <citation type="submission" date="2019-03" db="EMBL/GenBank/DDBJ databases">
        <title>The genome sequence of a newly discovered highly antifungal drug resistant Aspergillus species, Aspergillus tanneri NIH 1004.</title>
        <authorList>
            <person name="Mounaud S."/>
            <person name="Singh I."/>
            <person name="Joardar V."/>
            <person name="Pakala S."/>
            <person name="Pakala S."/>
            <person name="Venepally P."/>
            <person name="Hoover J."/>
            <person name="Nierman W."/>
            <person name="Chung J."/>
            <person name="Losada L."/>
        </authorList>
    </citation>
    <scope>NUCLEOTIDE SEQUENCE [LARGE SCALE GENOMIC DNA]</scope>
    <source>
        <strain evidence="11 12">NIH1004</strain>
    </source>
</reference>
<dbReference type="Pfam" id="PF07690">
    <property type="entry name" value="MFS_1"/>
    <property type="match status" value="1"/>
</dbReference>
<keyword evidence="3" id="KW-0813">Transport</keyword>
<evidence type="ECO:0000313" key="13">
    <source>
        <dbReference type="Proteomes" id="UP000324241"/>
    </source>
</evidence>
<sequence>MSLPDTPRDDASQETSCPQTAPSALGEPEKKAIAHPDDDIPRPQEEEYPHGVHLFTIILGLVLTMLLAVMDMTILATAIPPITDEFHSLDDVGWYASAFFMTVASSQSTWGKAYKYFDLKTVFLLTIFVFELGSLICGVAKNSATLIAGRAVTGYGAAGVLAGCYTIVAFAVRPEKRPAFAGVLAATYGVASSIGPVIGGALTDRVSWRWCFFINLPIGGLSAAIILLTFKTPRMSRTEKDANAPWLEKVRQMDLVGTFTIMAGVVCLLLALQWGGVAKNWSSAPVIGTLIGFGLITLAFLVIEYLQGDRALLVPHILKKRVVYMGCIVSFFLGGAEFTLIYYIPIYFQSILGTTAQDSGVRNLAFIIAVTIFTVISGGAITATGYFTPLVLIGAVLTTVGTGLIYTWSQTTPAGGWIGYQVLTGIGIGLCFQAPIMAGQALADPEDVSPTTAMMLFFQTMGGAFMVSSAQAGFTNTLLKRLAERAPGVDPQAVIAAGATKLRQAFHGPDLDAILHSYMDGLKVAFLIILVLAGCATVLSLGMPWTSISKGAKDKTESQPSV</sequence>
<feature type="transmembrane region" description="Helical" evidence="8">
    <location>
        <begin position="453"/>
        <end position="474"/>
    </location>
</feature>
<comment type="caution">
    <text evidence="11">The sequence shown here is derived from an EMBL/GenBank/DDBJ whole genome shotgun (WGS) entry which is preliminary data.</text>
</comment>
<evidence type="ECO:0000313" key="10">
    <source>
        <dbReference type="EMBL" id="KAA8648074.1"/>
    </source>
</evidence>
<evidence type="ECO:0000259" key="9">
    <source>
        <dbReference type="PROSITE" id="PS50850"/>
    </source>
</evidence>
<feature type="compositionally biased region" description="Basic and acidic residues" evidence="7">
    <location>
        <begin position="27"/>
        <end position="45"/>
    </location>
</feature>
<dbReference type="AlphaFoldDB" id="A0A4V3UP26"/>
<evidence type="ECO:0000256" key="8">
    <source>
        <dbReference type="SAM" id="Phobius"/>
    </source>
</evidence>
<dbReference type="Gene3D" id="1.20.1250.20">
    <property type="entry name" value="MFS general substrate transporter like domains"/>
    <property type="match status" value="1"/>
</dbReference>
<feature type="transmembrane region" description="Helical" evidence="8">
    <location>
        <begin position="179"/>
        <end position="201"/>
    </location>
</feature>
<feature type="transmembrane region" description="Helical" evidence="8">
    <location>
        <begin position="255"/>
        <end position="275"/>
    </location>
</feature>
<dbReference type="CDD" id="cd17502">
    <property type="entry name" value="MFS_Azr1_MDR_like"/>
    <property type="match status" value="1"/>
</dbReference>
<feature type="transmembrane region" description="Helical" evidence="8">
    <location>
        <begin position="122"/>
        <end position="141"/>
    </location>
</feature>
<evidence type="ECO:0000256" key="1">
    <source>
        <dbReference type="ARBA" id="ARBA00004141"/>
    </source>
</evidence>
<dbReference type="OrthoDB" id="10021397at2759"/>
<dbReference type="Gene3D" id="1.20.1720.10">
    <property type="entry name" value="Multidrug resistance protein D"/>
    <property type="match status" value="1"/>
</dbReference>
<feature type="compositionally biased region" description="Basic and acidic residues" evidence="7">
    <location>
        <begin position="1"/>
        <end position="11"/>
    </location>
</feature>